<keyword evidence="7" id="KW-0998">Cell outer membrane</keyword>
<dbReference type="GO" id="GO:0015562">
    <property type="term" value="F:efflux transmembrane transporter activity"/>
    <property type="evidence" value="ECO:0007669"/>
    <property type="project" value="InterPro"/>
</dbReference>
<gene>
    <name evidence="8" type="ORF">FOY91_03810</name>
</gene>
<dbReference type="GO" id="GO:0015288">
    <property type="term" value="F:porin activity"/>
    <property type="evidence" value="ECO:0007669"/>
    <property type="project" value="TreeGrafter"/>
</dbReference>
<keyword evidence="3" id="KW-0813">Transport</keyword>
<evidence type="ECO:0000256" key="2">
    <source>
        <dbReference type="ARBA" id="ARBA00007613"/>
    </source>
</evidence>
<reference evidence="8 9" key="1">
    <citation type="submission" date="2019-07" db="EMBL/GenBank/DDBJ databases">
        <title>Sphingomonas solaris sp. nov., isolated from a solar panel from Boston, Massachusetts.</title>
        <authorList>
            <person name="Tanner K."/>
            <person name="Pascual J."/>
            <person name="Mancuso C."/>
            <person name="Pereto J."/>
            <person name="Khalil A."/>
            <person name="Vilanova C."/>
        </authorList>
    </citation>
    <scope>NUCLEOTIDE SEQUENCE [LARGE SCALE GENOMIC DNA]</scope>
    <source>
        <strain evidence="8 9">R4DWN</strain>
    </source>
</reference>
<keyword evidence="9" id="KW-1185">Reference proteome</keyword>
<keyword evidence="6" id="KW-0472">Membrane</keyword>
<dbReference type="PANTHER" id="PTHR30026:SF22">
    <property type="entry name" value="OUTER MEMBRANE EFFLUX PROTEIN"/>
    <property type="match status" value="1"/>
</dbReference>
<evidence type="ECO:0000256" key="3">
    <source>
        <dbReference type="ARBA" id="ARBA00022448"/>
    </source>
</evidence>
<keyword evidence="4" id="KW-1134">Transmembrane beta strand</keyword>
<dbReference type="AlphaFoldDB" id="A0A558RB28"/>
<dbReference type="PANTHER" id="PTHR30026">
    <property type="entry name" value="OUTER MEMBRANE PROTEIN TOLC"/>
    <property type="match status" value="1"/>
</dbReference>
<evidence type="ECO:0000313" key="9">
    <source>
        <dbReference type="Proteomes" id="UP000318681"/>
    </source>
</evidence>
<dbReference type="EMBL" id="VNIM01000009">
    <property type="protein sequence ID" value="TVV76576.1"/>
    <property type="molecule type" value="Genomic_DNA"/>
</dbReference>
<dbReference type="InterPro" id="IPR051906">
    <property type="entry name" value="TolC-like"/>
</dbReference>
<evidence type="ECO:0000256" key="1">
    <source>
        <dbReference type="ARBA" id="ARBA00004442"/>
    </source>
</evidence>
<evidence type="ECO:0000256" key="7">
    <source>
        <dbReference type="ARBA" id="ARBA00023237"/>
    </source>
</evidence>
<organism evidence="8 9">
    <name type="scientific">Alterirhizorhabdus solaris</name>
    <dbReference type="NCBI Taxonomy" id="2529389"/>
    <lineage>
        <taxon>Bacteria</taxon>
        <taxon>Pseudomonadati</taxon>
        <taxon>Pseudomonadota</taxon>
        <taxon>Alphaproteobacteria</taxon>
        <taxon>Sphingomonadales</taxon>
        <taxon>Rhizorhabdaceae</taxon>
        <taxon>Alterirhizorhabdus</taxon>
    </lineage>
</organism>
<protein>
    <submittedName>
        <fullName evidence="8">Transporter</fullName>
    </submittedName>
</protein>
<accession>A0A558RB28</accession>
<evidence type="ECO:0000313" key="8">
    <source>
        <dbReference type="EMBL" id="TVV76576.1"/>
    </source>
</evidence>
<dbReference type="GO" id="GO:1990281">
    <property type="term" value="C:efflux pump complex"/>
    <property type="evidence" value="ECO:0007669"/>
    <property type="project" value="TreeGrafter"/>
</dbReference>
<comment type="subcellular location">
    <subcellularLocation>
        <location evidence="1">Cell outer membrane</location>
    </subcellularLocation>
</comment>
<keyword evidence="5" id="KW-0812">Transmembrane</keyword>
<dbReference type="Gene3D" id="1.20.1600.10">
    <property type="entry name" value="Outer membrane efflux proteins (OEP)"/>
    <property type="match status" value="1"/>
</dbReference>
<sequence length="409" mass="44057">MHDAGILTLESAIAEAVAWHPSLIEAARTLAARDEDIAAARTGYLPRISAGVGSGYDSRVAGTLRPRPQVGASQMVYDFGKVSSEVAGAQAGAHVSRAEMLLAVDTLIRDTAYALVEYQRAAAQRVVAREQAESIRQISDLVGRRAALGAATRSDALQAEARVEAVVASLATAEADERRWASNLAFLLGREGPPAEVTAEVPEWLMHSCAVPPPAWDTVPAAMIADAQVERSSAALRRNQAERYPTLSLGGDASTDVTSPFGDRGIVNFGLRVSSNVFAGGVTKARVRGATFELDAAQAGARRVRNETSQRLTEAQQQIASFSQVADILASREGNMRETGRLYRIQYLEMGTRTLVDLLNAEQELQQVRFEGANTTRNLRRLQIDCLFLSGRMRDAFHLSGTSLRGVPL</sequence>
<dbReference type="Proteomes" id="UP000318681">
    <property type="component" value="Unassembled WGS sequence"/>
</dbReference>
<dbReference type="OrthoDB" id="314748at2"/>
<dbReference type="Pfam" id="PF02321">
    <property type="entry name" value="OEP"/>
    <property type="match status" value="2"/>
</dbReference>
<evidence type="ECO:0000256" key="4">
    <source>
        <dbReference type="ARBA" id="ARBA00022452"/>
    </source>
</evidence>
<dbReference type="GO" id="GO:0009279">
    <property type="term" value="C:cell outer membrane"/>
    <property type="evidence" value="ECO:0007669"/>
    <property type="project" value="UniProtKB-SubCell"/>
</dbReference>
<evidence type="ECO:0000256" key="5">
    <source>
        <dbReference type="ARBA" id="ARBA00022692"/>
    </source>
</evidence>
<dbReference type="InterPro" id="IPR003423">
    <property type="entry name" value="OMP_efflux"/>
</dbReference>
<comment type="similarity">
    <text evidence="2">Belongs to the outer membrane factor (OMF) (TC 1.B.17) family.</text>
</comment>
<dbReference type="SUPFAM" id="SSF56954">
    <property type="entry name" value="Outer membrane efflux proteins (OEP)"/>
    <property type="match status" value="1"/>
</dbReference>
<evidence type="ECO:0000256" key="6">
    <source>
        <dbReference type="ARBA" id="ARBA00023136"/>
    </source>
</evidence>
<proteinExistence type="inferred from homology"/>
<comment type="caution">
    <text evidence="8">The sequence shown here is derived from an EMBL/GenBank/DDBJ whole genome shotgun (WGS) entry which is preliminary data.</text>
</comment>
<name>A0A558RB28_9SPHN</name>